<dbReference type="InterPro" id="IPR050428">
    <property type="entry name" value="TCS_sensor_his_kinase"/>
</dbReference>
<evidence type="ECO:0000256" key="3">
    <source>
        <dbReference type="ARBA" id="ARBA00012438"/>
    </source>
</evidence>
<dbReference type="FunFam" id="3.30.565.10:FF:000006">
    <property type="entry name" value="Sensor histidine kinase WalK"/>
    <property type="match status" value="1"/>
</dbReference>
<keyword evidence="9" id="KW-0902">Two-component regulatory system</keyword>
<sequence>MVLGIRLDNMNKKSIRFRLTIWYSLAFFVSTAIVFAVFFYITKQTLLNQTDRSIIAHAETLTKIVGDEQPSMAQGVFNQGIISQQFMEMPGMLVLITDKSGKITGSSQVGADENTILKDLIEKSSNIIKPTFVERRIGTTTLRIGVFPMMQNGESNGLIFMGDPVDAIYDSFKSLILTLTAVYLLIAIPAIIGSYLLAKSALQPILKISSDLQSITSQDLNHHVAVPNTEDEVSELAVTFNELLQRLHESFKRERQFIGDVAHELKTPVATLKGEIELALSKKRTNEEYKNAFGETLIDVNRLSTTIRNILDLAWIGADKAISTNQQTDLTAVLVELKDIAVKLAAQKHITVKSHIAEGIQVIGSEDKLSRSILNILDNAVKYTPTNETISIFLRTKNSEAVVEVIDSGNGILEKDLPHIFDRFYRGSKTAKTLGSGLGLAIAQGIIESHGGTISIASKVGHGTHVTISLPLKDKS</sequence>
<proteinExistence type="predicted"/>
<evidence type="ECO:0000259" key="13">
    <source>
        <dbReference type="PROSITE" id="PS50885"/>
    </source>
</evidence>
<dbReference type="Gene3D" id="6.10.340.10">
    <property type="match status" value="1"/>
</dbReference>
<dbReference type="PROSITE" id="PS50885">
    <property type="entry name" value="HAMP"/>
    <property type="match status" value="1"/>
</dbReference>
<accession>A0A0G0IDC6</accession>
<name>A0A0G0IDC6_9BACT</name>
<evidence type="ECO:0000256" key="6">
    <source>
        <dbReference type="ARBA" id="ARBA00022692"/>
    </source>
</evidence>
<keyword evidence="5" id="KW-0808">Transferase</keyword>
<dbReference type="EC" id="2.7.13.3" evidence="3"/>
<dbReference type="Pfam" id="PF00512">
    <property type="entry name" value="HisKA"/>
    <property type="match status" value="1"/>
</dbReference>
<dbReference type="Pfam" id="PF02518">
    <property type="entry name" value="HATPase_c"/>
    <property type="match status" value="1"/>
</dbReference>
<dbReference type="SMART" id="SM00304">
    <property type="entry name" value="HAMP"/>
    <property type="match status" value="1"/>
</dbReference>
<dbReference type="PROSITE" id="PS50109">
    <property type="entry name" value="HIS_KIN"/>
    <property type="match status" value="1"/>
</dbReference>
<comment type="catalytic activity">
    <reaction evidence="1">
        <text>ATP + protein L-histidine = ADP + protein N-phospho-L-histidine.</text>
        <dbReference type="EC" id="2.7.13.3"/>
    </reaction>
</comment>
<keyword evidence="6 11" id="KW-0812">Transmembrane</keyword>
<comment type="subcellular location">
    <subcellularLocation>
        <location evidence="2">Membrane</location>
    </subcellularLocation>
</comment>
<evidence type="ECO:0000313" key="14">
    <source>
        <dbReference type="EMBL" id="KKQ48980.1"/>
    </source>
</evidence>
<reference evidence="14 15" key="1">
    <citation type="journal article" date="2015" name="Nature">
        <title>rRNA introns, odd ribosomes, and small enigmatic genomes across a large radiation of phyla.</title>
        <authorList>
            <person name="Brown C.T."/>
            <person name="Hug L.A."/>
            <person name="Thomas B.C."/>
            <person name="Sharon I."/>
            <person name="Castelle C.J."/>
            <person name="Singh A."/>
            <person name="Wilkins M.J."/>
            <person name="Williams K.H."/>
            <person name="Banfield J.F."/>
        </authorList>
    </citation>
    <scope>NUCLEOTIDE SEQUENCE [LARGE SCALE GENOMIC DNA]</scope>
</reference>
<dbReference type="AlphaFoldDB" id="A0A0G0IDC6"/>
<dbReference type="Proteomes" id="UP000034231">
    <property type="component" value="Unassembled WGS sequence"/>
</dbReference>
<dbReference type="GO" id="GO:0000155">
    <property type="term" value="F:phosphorelay sensor kinase activity"/>
    <property type="evidence" value="ECO:0007669"/>
    <property type="project" value="InterPro"/>
</dbReference>
<protein>
    <recommendedName>
        <fullName evidence="3">histidine kinase</fullName>
        <ecNumber evidence="3">2.7.13.3</ecNumber>
    </recommendedName>
</protein>
<dbReference type="PANTHER" id="PTHR45436:SF5">
    <property type="entry name" value="SENSOR HISTIDINE KINASE TRCS"/>
    <property type="match status" value="1"/>
</dbReference>
<dbReference type="InterPro" id="IPR005467">
    <property type="entry name" value="His_kinase_dom"/>
</dbReference>
<dbReference type="SMART" id="SM00387">
    <property type="entry name" value="HATPase_c"/>
    <property type="match status" value="1"/>
</dbReference>
<dbReference type="InterPro" id="IPR003594">
    <property type="entry name" value="HATPase_dom"/>
</dbReference>
<evidence type="ECO:0000259" key="12">
    <source>
        <dbReference type="PROSITE" id="PS50109"/>
    </source>
</evidence>
<dbReference type="CDD" id="cd00082">
    <property type="entry name" value="HisKA"/>
    <property type="match status" value="1"/>
</dbReference>
<dbReference type="Pfam" id="PF00672">
    <property type="entry name" value="HAMP"/>
    <property type="match status" value="1"/>
</dbReference>
<evidence type="ECO:0000256" key="2">
    <source>
        <dbReference type="ARBA" id="ARBA00004370"/>
    </source>
</evidence>
<dbReference type="CDD" id="cd00075">
    <property type="entry name" value="HATPase"/>
    <property type="match status" value="1"/>
</dbReference>
<dbReference type="InterPro" id="IPR003661">
    <property type="entry name" value="HisK_dim/P_dom"/>
</dbReference>
<keyword evidence="7 14" id="KW-0418">Kinase</keyword>
<feature type="domain" description="Histidine kinase" evidence="12">
    <location>
        <begin position="260"/>
        <end position="474"/>
    </location>
</feature>
<organism evidence="14 15">
    <name type="scientific">Candidatus Shapirobacteria bacterium GW2011_GWE1_38_10</name>
    <dbReference type="NCBI Taxonomy" id="1618488"/>
    <lineage>
        <taxon>Bacteria</taxon>
        <taxon>Candidatus Shapironibacteriota</taxon>
    </lineage>
</organism>
<dbReference type="InterPro" id="IPR036097">
    <property type="entry name" value="HisK_dim/P_sf"/>
</dbReference>
<comment type="caution">
    <text evidence="14">The sequence shown here is derived from an EMBL/GenBank/DDBJ whole genome shotgun (WGS) entry which is preliminary data.</text>
</comment>
<dbReference type="SMART" id="SM00388">
    <property type="entry name" value="HisKA"/>
    <property type="match status" value="1"/>
</dbReference>
<evidence type="ECO:0000256" key="7">
    <source>
        <dbReference type="ARBA" id="ARBA00022777"/>
    </source>
</evidence>
<feature type="domain" description="HAMP" evidence="13">
    <location>
        <begin position="199"/>
        <end position="252"/>
    </location>
</feature>
<dbReference type="InterPro" id="IPR036890">
    <property type="entry name" value="HATPase_C_sf"/>
</dbReference>
<dbReference type="SUPFAM" id="SSF55874">
    <property type="entry name" value="ATPase domain of HSP90 chaperone/DNA topoisomerase II/histidine kinase"/>
    <property type="match status" value="1"/>
</dbReference>
<evidence type="ECO:0000256" key="1">
    <source>
        <dbReference type="ARBA" id="ARBA00000085"/>
    </source>
</evidence>
<dbReference type="EMBL" id="LBTX01000021">
    <property type="protein sequence ID" value="KKQ48980.1"/>
    <property type="molecule type" value="Genomic_DNA"/>
</dbReference>
<keyword evidence="10 11" id="KW-0472">Membrane</keyword>
<dbReference type="GO" id="GO:0005886">
    <property type="term" value="C:plasma membrane"/>
    <property type="evidence" value="ECO:0007669"/>
    <property type="project" value="TreeGrafter"/>
</dbReference>
<dbReference type="InterPro" id="IPR003660">
    <property type="entry name" value="HAMP_dom"/>
</dbReference>
<dbReference type="SUPFAM" id="SSF47384">
    <property type="entry name" value="Homodimeric domain of signal transducing histidine kinase"/>
    <property type="match status" value="1"/>
</dbReference>
<dbReference type="PRINTS" id="PR00344">
    <property type="entry name" value="BCTRLSENSOR"/>
</dbReference>
<feature type="transmembrane region" description="Helical" evidence="11">
    <location>
        <begin position="175"/>
        <end position="198"/>
    </location>
</feature>
<evidence type="ECO:0000256" key="10">
    <source>
        <dbReference type="ARBA" id="ARBA00023136"/>
    </source>
</evidence>
<dbReference type="Gene3D" id="1.10.287.130">
    <property type="match status" value="1"/>
</dbReference>
<gene>
    <name evidence="14" type="ORF">US68_C0021G0016</name>
</gene>
<dbReference type="Gene3D" id="3.30.565.10">
    <property type="entry name" value="Histidine kinase-like ATPase, C-terminal domain"/>
    <property type="match status" value="1"/>
</dbReference>
<evidence type="ECO:0000256" key="11">
    <source>
        <dbReference type="SAM" id="Phobius"/>
    </source>
</evidence>
<evidence type="ECO:0000256" key="8">
    <source>
        <dbReference type="ARBA" id="ARBA00022989"/>
    </source>
</evidence>
<evidence type="ECO:0000256" key="9">
    <source>
        <dbReference type="ARBA" id="ARBA00023012"/>
    </source>
</evidence>
<evidence type="ECO:0000313" key="15">
    <source>
        <dbReference type="Proteomes" id="UP000034231"/>
    </source>
</evidence>
<dbReference type="InterPro" id="IPR004358">
    <property type="entry name" value="Sig_transdc_His_kin-like_C"/>
</dbReference>
<dbReference type="PANTHER" id="PTHR45436">
    <property type="entry name" value="SENSOR HISTIDINE KINASE YKOH"/>
    <property type="match status" value="1"/>
</dbReference>
<dbReference type="CDD" id="cd06225">
    <property type="entry name" value="HAMP"/>
    <property type="match status" value="1"/>
</dbReference>
<feature type="transmembrane region" description="Helical" evidence="11">
    <location>
        <begin position="21"/>
        <end position="41"/>
    </location>
</feature>
<evidence type="ECO:0000256" key="5">
    <source>
        <dbReference type="ARBA" id="ARBA00022679"/>
    </source>
</evidence>
<dbReference type="SUPFAM" id="SSF158472">
    <property type="entry name" value="HAMP domain-like"/>
    <property type="match status" value="1"/>
</dbReference>
<keyword evidence="4" id="KW-0597">Phosphoprotein</keyword>
<keyword evidence="8 11" id="KW-1133">Transmembrane helix</keyword>
<evidence type="ECO:0000256" key="4">
    <source>
        <dbReference type="ARBA" id="ARBA00022553"/>
    </source>
</evidence>